<sequence length="113" mass="13060">MIKRGLIFTVIILTVSILVACGNSYDETIEQVLDWENEALSEPDVDKDFETLKRDQTAIRIFDDSQFVEITYRIRSDHTTTRLYDLRGSEPNRHGDMSDVENTEPEYEEGANN</sequence>
<keyword evidence="3" id="KW-1185">Reference proteome</keyword>
<evidence type="ECO:0000256" key="1">
    <source>
        <dbReference type="SAM" id="MobiDB-lite"/>
    </source>
</evidence>
<evidence type="ECO:0008006" key="4">
    <source>
        <dbReference type="Google" id="ProtNLM"/>
    </source>
</evidence>
<dbReference type="Proteomes" id="UP001341820">
    <property type="component" value="Unassembled WGS sequence"/>
</dbReference>
<gene>
    <name evidence="2" type="ORF">P5F74_08695</name>
</gene>
<feature type="region of interest" description="Disordered" evidence="1">
    <location>
        <begin position="85"/>
        <end position="113"/>
    </location>
</feature>
<comment type="caution">
    <text evidence="2">The sequence shown here is derived from an EMBL/GenBank/DDBJ whole genome shotgun (WGS) entry which is preliminary data.</text>
</comment>
<reference evidence="2 3" key="1">
    <citation type="submission" date="2023-03" db="EMBL/GenBank/DDBJ databases">
        <title>Bacillus Genome Sequencing.</title>
        <authorList>
            <person name="Dunlap C."/>
        </authorList>
    </citation>
    <scope>NUCLEOTIDE SEQUENCE [LARGE SCALE GENOMIC DNA]</scope>
    <source>
        <strain evidence="2 3">B-4107</strain>
    </source>
</reference>
<organism evidence="2 3">
    <name type="scientific">Shouchella miscanthi</name>
    <dbReference type="NCBI Taxonomy" id="2598861"/>
    <lineage>
        <taxon>Bacteria</taxon>
        <taxon>Bacillati</taxon>
        <taxon>Bacillota</taxon>
        <taxon>Bacilli</taxon>
        <taxon>Bacillales</taxon>
        <taxon>Bacillaceae</taxon>
        <taxon>Shouchella</taxon>
    </lineage>
</organism>
<name>A0ABU6NJ24_9BACI</name>
<evidence type="ECO:0000313" key="3">
    <source>
        <dbReference type="Proteomes" id="UP001341820"/>
    </source>
</evidence>
<dbReference type="PROSITE" id="PS51257">
    <property type="entry name" value="PROKAR_LIPOPROTEIN"/>
    <property type="match status" value="1"/>
</dbReference>
<protein>
    <recommendedName>
        <fullName evidence="4">DUF3139 domain-containing protein</fullName>
    </recommendedName>
</protein>
<feature type="compositionally biased region" description="Acidic residues" evidence="1">
    <location>
        <begin position="98"/>
        <end position="113"/>
    </location>
</feature>
<accession>A0ABU6NJ24</accession>
<dbReference type="EMBL" id="JAROAS010000015">
    <property type="protein sequence ID" value="MED4128202.1"/>
    <property type="molecule type" value="Genomic_DNA"/>
</dbReference>
<evidence type="ECO:0000313" key="2">
    <source>
        <dbReference type="EMBL" id="MED4128202.1"/>
    </source>
</evidence>
<proteinExistence type="predicted"/>
<feature type="compositionally biased region" description="Basic and acidic residues" evidence="1">
    <location>
        <begin position="85"/>
        <end position="97"/>
    </location>
</feature>
<dbReference type="RefSeq" id="WP_328236996.1">
    <property type="nucleotide sequence ID" value="NZ_JAROAS010000015.1"/>
</dbReference>